<comment type="similarity">
    <text evidence="2">Belongs to the UPF0702 family.</text>
</comment>
<evidence type="ECO:0000256" key="6">
    <source>
        <dbReference type="ARBA" id="ARBA00023136"/>
    </source>
</evidence>
<feature type="domain" description="YetF C-terminal" evidence="7">
    <location>
        <begin position="83"/>
        <end position="202"/>
    </location>
</feature>
<evidence type="ECO:0000256" key="4">
    <source>
        <dbReference type="ARBA" id="ARBA00022692"/>
    </source>
</evidence>
<proteinExistence type="inferred from homology"/>
<dbReference type="GeneID" id="60057290"/>
<dbReference type="InterPro" id="IPR007353">
    <property type="entry name" value="DUF421"/>
</dbReference>
<dbReference type="InterPro" id="IPR023090">
    <property type="entry name" value="UPF0702_alpha/beta_dom_sf"/>
</dbReference>
<evidence type="ECO:0000256" key="3">
    <source>
        <dbReference type="ARBA" id="ARBA00022475"/>
    </source>
</evidence>
<dbReference type="Proteomes" id="UP000487649">
    <property type="component" value="Unassembled WGS sequence"/>
</dbReference>
<dbReference type="Gene3D" id="3.30.240.20">
    <property type="entry name" value="bsu07140 like domains"/>
    <property type="match status" value="2"/>
</dbReference>
<protein>
    <submittedName>
        <fullName evidence="8">DUF421 domain-containing protein</fullName>
    </submittedName>
</protein>
<comment type="subcellular location">
    <subcellularLocation>
        <location evidence="1">Cell membrane</location>
        <topology evidence="1">Multi-pass membrane protein</topology>
    </subcellularLocation>
</comment>
<keyword evidence="3" id="KW-1003">Cell membrane</keyword>
<keyword evidence="5" id="KW-1133">Transmembrane helix</keyword>
<evidence type="ECO:0000313" key="8">
    <source>
        <dbReference type="EMBL" id="MTK21282.1"/>
    </source>
</evidence>
<reference evidence="8 9" key="1">
    <citation type="journal article" date="2019" name="Nat. Med.">
        <title>A library of human gut bacterial isolates paired with longitudinal multiomics data enables mechanistic microbiome research.</title>
        <authorList>
            <person name="Poyet M."/>
            <person name="Groussin M."/>
            <person name="Gibbons S.M."/>
            <person name="Avila-Pacheco J."/>
            <person name="Jiang X."/>
            <person name="Kearney S.M."/>
            <person name="Perrotta A.R."/>
            <person name="Berdy B."/>
            <person name="Zhao S."/>
            <person name="Lieberman T.D."/>
            <person name="Swanson P.K."/>
            <person name="Smith M."/>
            <person name="Roesemann S."/>
            <person name="Alexander J.E."/>
            <person name="Rich S.A."/>
            <person name="Livny J."/>
            <person name="Vlamakis H."/>
            <person name="Clish C."/>
            <person name="Bullock K."/>
            <person name="Deik A."/>
            <person name="Scott J."/>
            <person name="Pierce K.A."/>
            <person name="Xavier R.J."/>
            <person name="Alm E.J."/>
        </authorList>
    </citation>
    <scope>NUCLEOTIDE SEQUENCE [LARGE SCALE GENOMIC DNA]</scope>
    <source>
        <strain evidence="8 9">BIOML-A198</strain>
    </source>
</reference>
<dbReference type="PANTHER" id="PTHR34582">
    <property type="entry name" value="UPF0702 TRANSMEMBRANE PROTEIN YCAP"/>
    <property type="match status" value="1"/>
</dbReference>
<evidence type="ECO:0000256" key="2">
    <source>
        <dbReference type="ARBA" id="ARBA00006448"/>
    </source>
</evidence>
<keyword evidence="6" id="KW-0472">Membrane</keyword>
<name>A0A173QUW4_9FIRM</name>
<comment type="caution">
    <text evidence="8">The sequence shown here is derived from an EMBL/GenBank/DDBJ whole genome shotgun (WGS) entry which is preliminary data.</text>
</comment>
<gene>
    <name evidence="8" type="ORF">GMA92_07600</name>
</gene>
<evidence type="ECO:0000256" key="1">
    <source>
        <dbReference type="ARBA" id="ARBA00004651"/>
    </source>
</evidence>
<sequence length="224" mass="25749">MDPNCYIVVYRTTLFYIVLLIVFKLMGKREIGQLTLLDLVVSVLMAEIAAMAIDNLNRPIHEVLLAIGLLGALQFCSAFITLRFKKVREIVDGKPSILIHHGMVDLDEMRRQRYTFDDLMLQLRTNNISSVFEVEYAILEANGELSAFKKQETEYNPLPIITSGGIEKENLFLIQKNEDWVKQELENQGIFSVKEVYYAAYDGEHLQCLTRRNLDLNAKNVTEQ</sequence>
<keyword evidence="4" id="KW-0812">Transmembrane</keyword>
<organism evidence="8 9">
    <name type="scientific">Turicibacter sanguinis</name>
    <dbReference type="NCBI Taxonomy" id="154288"/>
    <lineage>
        <taxon>Bacteria</taxon>
        <taxon>Bacillati</taxon>
        <taxon>Bacillota</taxon>
        <taxon>Erysipelotrichia</taxon>
        <taxon>Erysipelotrichales</taxon>
        <taxon>Turicibacteraceae</taxon>
        <taxon>Turicibacter</taxon>
    </lineage>
</organism>
<evidence type="ECO:0000259" key="7">
    <source>
        <dbReference type="Pfam" id="PF04239"/>
    </source>
</evidence>
<dbReference type="RefSeq" id="WP_006784228.1">
    <property type="nucleotide sequence ID" value="NZ_CABJBH010000005.1"/>
</dbReference>
<dbReference type="PANTHER" id="PTHR34582:SF6">
    <property type="entry name" value="UPF0702 TRANSMEMBRANE PROTEIN YCAP"/>
    <property type="match status" value="1"/>
</dbReference>
<dbReference type="EMBL" id="WMQE01000014">
    <property type="protein sequence ID" value="MTK21282.1"/>
    <property type="molecule type" value="Genomic_DNA"/>
</dbReference>
<dbReference type="Pfam" id="PF04239">
    <property type="entry name" value="DUF421"/>
    <property type="match status" value="1"/>
</dbReference>
<accession>A0A173QUW4</accession>
<evidence type="ECO:0000256" key="5">
    <source>
        <dbReference type="ARBA" id="ARBA00022989"/>
    </source>
</evidence>
<dbReference type="GO" id="GO:0005886">
    <property type="term" value="C:plasma membrane"/>
    <property type="evidence" value="ECO:0007669"/>
    <property type="project" value="UniProtKB-SubCell"/>
</dbReference>
<dbReference type="OrthoDB" id="9778331at2"/>
<evidence type="ECO:0000313" key="9">
    <source>
        <dbReference type="Proteomes" id="UP000487649"/>
    </source>
</evidence>
<dbReference type="AlphaFoldDB" id="A0A173QUW4"/>